<keyword evidence="2" id="KW-1185">Reference proteome</keyword>
<evidence type="ECO:0000313" key="1">
    <source>
        <dbReference type="EMBL" id="GAA3817817.1"/>
    </source>
</evidence>
<protein>
    <submittedName>
        <fullName evidence="1">Uncharacterized protein</fullName>
    </submittedName>
</protein>
<name>A0ABP7IGC8_9ACTN</name>
<accession>A0ABP7IGC8</accession>
<dbReference type="EMBL" id="BAABAH010000005">
    <property type="protein sequence ID" value="GAA3817817.1"/>
    <property type="molecule type" value="Genomic_DNA"/>
</dbReference>
<evidence type="ECO:0000313" key="2">
    <source>
        <dbReference type="Proteomes" id="UP001501821"/>
    </source>
</evidence>
<reference evidence="2" key="1">
    <citation type="journal article" date="2019" name="Int. J. Syst. Evol. Microbiol.">
        <title>The Global Catalogue of Microorganisms (GCM) 10K type strain sequencing project: providing services to taxonomists for standard genome sequencing and annotation.</title>
        <authorList>
            <consortium name="The Broad Institute Genomics Platform"/>
            <consortium name="The Broad Institute Genome Sequencing Center for Infectious Disease"/>
            <person name="Wu L."/>
            <person name="Ma J."/>
        </authorList>
    </citation>
    <scope>NUCLEOTIDE SEQUENCE [LARGE SCALE GENOMIC DNA]</scope>
    <source>
        <strain evidence="2">JCM 16953</strain>
    </source>
</reference>
<sequence>MSDIPTLACFVQCAELCSWRSASGFVNEFAAEDRKSELEALGALGIVQHGSILSPPSTP</sequence>
<comment type="caution">
    <text evidence="1">The sequence shown here is derived from an EMBL/GenBank/DDBJ whole genome shotgun (WGS) entry which is preliminary data.</text>
</comment>
<gene>
    <name evidence="1" type="ORF">GCM10022242_19690</name>
</gene>
<dbReference type="Proteomes" id="UP001501821">
    <property type="component" value="Unassembled WGS sequence"/>
</dbReference>
<proteinExistence type="predicted"/>
<organism evidence="1 2">
    <name type="scientific">Nocardioides panacisoli</name>
    <dbReference type="NCBI Taxonomy" id="627624"/>
    <lineage>
        <taxon>Bacteria</taxon>
        <taxon>Bacillati</taxon>
        <taxon>Actinomycetota</taxon>
        <taxon>Actinomycetes</taxon>
        <taxon>Propionibacteriales</taxon>
        <taxon>Nocardioidaceae</taxon>
        <taxon>Nocardioides</taxon>
    </lineage>
</organism>